<reference evidence="1 2" key="1">
    <citation type="submission" date="2019-07" db="EMBL/GenBank/DDBJ databases">
        <title>Whole genome shotgun sequence of Clostridium butyricum NBRC 3858.</title>
        <authorList>
            <person name="Hosoyama A."/>
            <person name="Uohara A."/>
            <person name="Ohji S."/>
            <person name="Ichikawa N."/>
        </authorList>
    </citation>
    <scope>NUCLEOTIDE SEQUENCE [LARGE SCALE GENOMIC DNA]</scope>
    <source>
        <strain evidence="1 2">NBRC 3858</strain>
    </source>
</reference>
<comment type="caution">
    <text evidence="1">The sequence shown here is derived from an EMBL/GenBank/DDBJ whole genome shotgun (WGS) entry which is preliminary data.</text>
</comment>
<proteinExistence type="predicted"/>
<dbReference type="Pfam" id="PF12730">
    <property type="entry name" value="ABC2_membrane_4"/>
    <property type="match status" value="1"/>
</dbReference>
<accession>A0A512TRK0</accession>
<name>A0A512TRK0_CLOBU</name>
<evidence type="ECO:0000313" key="2">
    <source>
        <dbReference type="Proteomes" id="UP000321089"/>
    </source>
</evidence>
<organism evidence="1 2">
    <name type="scientific">Clostridium butyricum</name>
    <dbReference type="NCBI Taxonomy" id="1492"/>
    <lineage>
        <taxon>Bacteria</taxon>
        <taxon>Bacillati</taxon>
        <taxon>Bacillota</taxon>
        <taxon>Clostridia</taxon>
        <taxon>Eubacteriales</taxon>
        <taxon>Clostridiaceae</taxon>
        <taxon>Clostridium</taxon>
    </lineage>
</organism>
<protein>
    <submittedName>
        <fullName evidence="1">Uncharacterized protein</fullName>
    </submittedName>
</protein>
<gene>
    <name evidence="1" type="ORF">CBU02nite_34030</name>
</gene>
<dbReference type="EMBL" id="BKBC01000065">
    <property type="protein sequence ID" value="GEQ22897.1"/>
    <property type="molecule type" value="Genomic_DNA"/>
</dbReference>
<sequence length="241" mass="27040">MGRLIRAEFRKLKGSNILWICLVSCTILPVMSIVVNSKINAQSFWIGYSTQNLLLSVLLLWPCIFGLIGTFIFVRERIENTYKNLLIIPIGRIQLAIAKLITLFLLIMIMTIFSYLLNIIALTIGITFNVTTFLEGLENYLMAGVLMFISILPIILIVIISKKSYVVSIYVIIVYAITSIVAIWSSTLSAIVPIVIILRICNIKVLSIEYAFSITYSYISLIIIGIVSFVGILLYSKVQDA</sequence>
<dbReference type="RefSeq" id="WP_124230347.1">
    <property type="nucleotide sequence ID" value="NZ_BKBC01000065.1"/>
</dbReference>
<dbReference type="AlphaFoldDB" id="A0A512TRK0"/>
<dbReference type="Proteomes" id="UP000321089">
    <property type="component" value="Unassembled WGS sequence"/>
</dbReference>
<evidence type="ECO:0000313" key="1">
    <source>
        <dbReference type="EMBL" id="GEQ22897.1"/>
    </source>
</evidence>